<name>D4MVK7_ANAHA</name>
<reference evidence="1 2" key="1">
    <citation type="submission" date="2010-03" db="EMBL/GenBank/DDBJ databases">
        <title>The genome sequence of Clostridiales sp. SSC/2.</title>
        <authorList>
            <consortium name="metaHIT consortium -- http://www.metahit.eu/"/>
            <person name="Pajon A."/>
            <person name="Turner K."/>
            <person name="Parkhill J."/>
            <person name="Duncan S."/>
            <person name="Flint H."/>
        </authorList>
    </citation>
    <scope>NUCLEOTIDE SEQUENCE [LARGE SCALE GENOMIC DNA]</scope>
    <source>
        <strain evidence="1 2">SSC/2</strain>
    </source>
</reference>
<protein>
    <submittedName>
        <fullName evidence="1">Uncharacterized protein</fullName>
    </submittedName>
</protein>
<dbReference type="Proteomes" id="UP000008960">
    <property type="component" value="Chromosome"/>
</dbReference>
<reference evidence="1 2" key="2">
    <citation type="submission" date="2010-03" db="EMBL/GenBank/DDBJ databases">
        <authorList>
            <person name="Pajon A."/>
        </authorList>
    </citation>
    <scope>NUCLEOTIDE SEQUENCE [LARGE SCALE GENOMIC DNA]</scope>
    <source>
        <strain evidence="1 2">SSC/2</strain>
    </source>
</reference>
<gene>
    <name evidence="1" type="ORF">CL2_25940</name>
</gene>
<sequence>MTEKRKDMFERTVENLKKLDKESLAIVKASIEILAARQQMDENTPTNAA</sequence>
<accession>D4MVK7</accession>
<dbReference type="EMBL" id="FP929061">
    <property type="protein sequence ID" value="CBL39423.1"/>
    <property type="molecule type" value="Genomic_DNA"/>
</dbReference>
<dbReference type="PATRIC" id="fig|245018.3.peg.2884"/>
<dbReference type="KEGG" id="bprl:CL2_25940"/>
<organism evidence="1 2">
    <name type="scientific">Anaerostipes hadrus</name>
    <dbReference type="NCBI Taxonomy" id="649756"/>
    <lineage>
        <taxon>Bacteria</taxon>
        <taxon>Bacillati</taxon>
        <taxon>Bacillota</taxon>
        <taxon>Clostridia</taxon>
        <taxon>Lachnospirales</taxon>
        <taxon>Lachnospiraceae</taxon>
        <taxon>Anaerostipes</taxon>
    </lineage>
</organism>
<evidence type="ECO:0000313" key="2">
    <source>
        <dbReference type="Proteomes" id="UP000008960"/>
    </source>
</evidence>
<evidence type="ECO:0000313" key="1">
    <source>
        <dbReference type="EMBL" id="CBL39423.1"/>
    </source>
</evidence>
<dbReference type="RefSeq" id="WP_009204027.1">
    <property type="nucleotide sequence ID" value="NC_021016.1"/>
</dbReference>
<proteinExistence type="predicted"/>
<dbReference type="AlphaFoldDB" id="D4MVK7"/>